<keyword evidence="2 5" id="KW-0812">Transmembrane</keyword>
<comment type="subcellular location">
    <subcellularLocation>
        <location evidence="1">Membrane</location>
        <topology evidence="1">Multi-pass membrane protein</topology>
    </subcellularLocation>
</comment>
<protein>
    <submittedName>
        <fullName evidence="6">Voltage-gated chloride channel family protein</fullName>
    </submittedName>
</protein>
<dbReference type="Pfam" id="PF00654">
    <property type="entry name" value="Voltage_CLC"/>
    <property type="match status" value="1"/>
</dbReference>
<name>A0ABV9KUP6_9BACT</name>
<keyword evidence="3 5" id="KW-1133">Transmembrane helix</keyword>
<evidence type="ECO:0000256" key="5">
    <source>
        <dbReference type="SAM" id="Phobius"/>
    </source>
</evidence>
<gene>
    <name evidence="6" type="ORF">ACFO6W_08455</name>
</gene>
<reference evidence="7" key="1">
    <citation type="journal article" date="2019" name="Int. J. Syst. Evol. Microbiol.">
        <title>The Global Catalogue of Microorganisms (GCM) 10K type strain sequencing project: providing services to taxonomists for standard genome sequencing and annotation.</title>
        <authorList>
            <consortium name="The Broad Institute Genomics Platform"/>
            <consortium name="The Broad Institute Genome Sequencing Center for Infectious Disease"/>
            <person name="Wu L."/>
            <person name="Ma J."/>
        </authorList>
    </citation>
    <scope>NUCLEOTIDE SEQUENCE [LARGE SCALE GENOMIC DNA]</scope>
    <source>
        <strain evidence="7">CCUG 66188</strain>
    </source>
</reference>
<dbReference type="PANTHER" id="PTHR43427:SF12">
    <property type="entry name" value="CHLORIDE TRANSPORTER"/>
    <property type="match status" value="1"/>
</dbReference>
<feature type="transmembrane region" description="Helical" evidence="5">
    <location>
        <begin position="321"/>
        <end position="354"/>
    </location>
</feature>
<evidence type="ECO:0000313" key="6">
    <source>
        <dbReference type="EMBL" id="MFC4673718.1"/>
    </source>
</evidence>
<dbReference type="InterPro" id="IPR014743">
    <property type="entry name" value="Cl-channel_core"/>
</dbReference>
<proteinExistence type="predicted"/>
<sequence>MIKVEQIPLLFYLFKWLIITLIAGALIGSASALLLFSLDLVTNYRESHRWVIALLPIAGLLIGLMYHYWGSNIVKGNNYLIDEIHAPKDIIPFKMAPFIYIGTVITHLFGGSAGREGTAVQMGGAIADQFSRLFKLRQRDHKIMVIVGISAGFASVFGTPLAGAVFALEVIIVGRMRYEAILPSFFAAVFAHLTCHLWGAAHTHYSIPFVPELSIPNIMLVVAVSILFGLTAMLFSRSVHFWAKLAKDKIKYAPCRPLAGGAIIALAVWGLGTTKYIGLGLPTIIEAFSVQQDWYDFLAKILFTTFTIGVGFKGGEVTPLFFIGATLGSALSCIIPLPIALLAGMGFVAVFAGATNTPVACTFMGTELFGMESGIYIGIACVISYLFSGHTGIYTSQIVGSPKHLIYGRIKGTHIK</sequence>
<evidence type="ECO:0000313" key="7">
    <source>
        <dbReference type="Proteomes" id="UP001596023"/>
    </source>
</evidence>
<dbReference type="Proteomes" id="UP001596023">
    <property type="component" value="Unassembled WGS sequence"/>
</dbReference>
<dbReference type="PANTHER" id="PTHR43427">
    <property type="entry name" value="CHLORIDE CHANNEL PROTEIN CLC-E"/>
    <property type="match status" value="1"/>
</dbReference>
<accession>A0ABV9KUP6</accession>
<comment type="caution">
    <text evidence="6">The sequence shown here is derived from an EMBL/GenBank/DDBJ whole genome shotgun (WGS) entry which is preliminary data.</text>
</comment>
<evidence type="ECO:0000256" key="1">
    <source>
        <dbReference type="ARBA" id="ARBA00004141"/>
    </source>
</evidence>
<feature type="transmembrane region" description="Helical" evidence="5">
    <location>
        <begin position="50"/>
        <end position="69"/>
    </location>
</feature>
<evidence type="ECO:0000256" key="3">
    <source>
        <dbReference type="ARBA" id="ARBA00022989"/>
    </source>
</evidence>
<keyword evidence="7" id="KW-1185">Reference proteome</keyword>
<feature type="transmembrane region" description="Helical" evidence="5">
    <location>
        <begin position="143"/>
        <end position="168"/>
    </location>
</feature>
<feature type="transmembrane region" description="Helical" evidence="5">
    <location>
        <begin position="180"/>
        <end position="201"/>
    </location>
</feature>
<dbReference type="CDD" id="cd03682">
    <property type="entry name" value="ClC_sycA_like"/>
    <property type="match status" value="1"/>
</dbReference>
<dbReference type="Gene3D" id="1.10.3080.10">
    <property type="entry name" value="Clc chloride channel"/>
    <property type="match status" value="1"/>
</dbReference>
<dbReference type="SUPFAM" id="SSF81340">
    <property type="entry name" value="Clc chloride channel"/>
    <property type="match status" value="1"/>
</dbReference>
<dbReference type="InterPro" id="IPR001807">
    <property type="entry name" value="ClC"/>
</dbReference>
<dbReference type="EMBL" id="JBHSGN010000062">
    <property type="protein sequence ID" value="MFC4673718.1"/>
    <property type="molecule type" value="Genomic_DNA"/>
</dbReference>
<dbReference type="PRINTS" id="PR00762">
    <property type="entry name" value="CLCHANNEL"/>
</dbReference>
<evidence type="ECO:0000256" key="2">
    <source>
        <dbReference type="ARBA" id="ARBA00022692"/>
    </source>
</evidence>
<organism evidence="6 7">
    <name type="scientific">Dysgonomonas termitidis</name>
    <dbReference type="NCBI Taxonomy" id="1516126"/>
    <lineage>
        <taxon>Bacteria</taxon>
        <taxon>Pseudomonadati</taxon>
        <taxon>Bacteroidota</taxon>
        <taxon>Bacteroidia</taxon>
        <taxon>Bacteroidales</taxon>
        <taxon>Dysgonomonadaceae</taxon>
        <taxon>Dysgonomonas</taxon>
    </lineage>
</organism>
<evidence type="ECO:0000256" key="4">
    <source>
        <dbReference type="ARBA" id="ARBA00023136"/>
    </source>
</evidence>
<feature type="transmembrane region" description="Helical" evidence="5">
    <location>
        <begin position="12"/>
        <end position="38"/>
    </location>
</feature>
<keyword evidence="4 5" id="KW-0472">Membrane</keyword>
<feature type="transmembrane region" description="Helical" evidence="5">
    <location>
        <begin position="374"/>
        <end position="394"/>
    </location>
</feature>
<feature type="transmembrane region" description="Helical" evidence="5">
    <location>
        <begin position="297"/>
        <end position="314"/>
    </location>
</feature>
<dbReference type="InterPro" id="IPR050368">
    <property type="entry name" value="ClC-type_chloride_channel"/>
</dbReference>
<feature type="transmembrane region" description="Helical" evidence="5">
    <location>
        <begin position="257"/>
        <end position="277"/>
    </location>
</feature>
<dbReference type="RefSeq" id="WP_379995308.1">
    <property type="nucleotide sequence ID" value="NZ_JBHSGN010000062.1"/>
</dbReference>
<feature type="transmembrane region" description="Helical" evidence="5">
    <location>
        <begin position="213"/>
        <end position="236"/>
    </location>
</feature>